<dbReference type="PANTHER" id="PTHR12350:SF19">
    <property type="entry name" value="SET DOMAIN-CONTAINING PROTEIN"/>
    <property type="match status" value="1"/>
</dbReference>
<dbReference type="SMART" id="SM00317">
    <property type="entry name" value="SET"/>
    <property type="match status" value="1"/>
</dbReference>
<keyword evidence="1" id="KW-0808">Transferase</keyword>
<evidence type="ECO:0000313" key="5">
    <source>
        <dbReference type="EMBL" id="OHA93944.1"/>
    </source>
</evidence>
<evidence type="ECO:0008006" key="7">
    <source>
        <dbReference type="Google" id="ProtNLM"/>
    </source>
</evidence>
<proteinExistence type="predicted"/>
<dbReference type="Pfam" id="PF00856">
    <property type="entry name" value="SET"/>
    <property type="match status" value="1"/>
</dbReference>
<dbReference type="AlphaFoldDB" id="A0A1G2T9I8"/>
<dbReference type="InterPro" id="IPR053201">
    <property type="entry name" value="Flavunoidine_N-MTase"/>
</dbReference>
<evidence type="ECO:0000259" key="4">
    <source>
        <dbReference type="PROSITE" id="PS50868"/>
    </source>
</evidence>
<dbReference type="PROSITE" id="PS50868">
    <property type="entry name" value="POST_SET"/>
    <property type="match status" value="1"/>
</dbReference>
<evidence type="ECO:0000256" key="1">
    <source>
        <dbReference type="ARBA" id="ARBA00022679"/>
    </source>
</evidence>
<reference evidence="5 6" key="1">
    <citation type="journal article" date="2016" name="Nat. Commun.">
        <title>Thousands of microbial genomes shed light on interconnected biogeochemical processes in an aquifer system.</title>
        <authorList>
            <person name="Anantharaman K."/>
            <person name="Brown C.T."/>
            <person name="Hug L.A."/>
            <person name="Sharon I."/>
            <person name="Castelle C.J."/>
            <person name="Probst A.J."/>
            <person name="Thomas B.C."/>
            <person name="Singh A."/>
            <person name="Wilkins M.J."/>
            <person name="Karaoz U."/>
            <person name="Brodie E.L."/>
            <person name="Williams K.H."/>
            <person name="Hubbard S.S."/>
            <person name="Banfield J.F."/>
        </authorList>
    </citation>
    <scope>NUCLEOTIDE SEQUENCE [LARGE SCALE GENOMIC DNA]</scope>
</reference>
<organism evidence="5 6">
    <name type="scientific">Candidatus Zambryskibacteria bacterium RIFCSPHIGHO2_02_38_10.5</name>
    <dbReference type="NCBI Taxonomy" id="1802742"/>
    <lineage>
        <taxon>Bacteria</taxon>
        <taxon>Candidatus Zambryskiibacteriota</taxon>
    </lineage>
</organism>
<feature type="domain" description="SET" evidence="3">
    <location>
        <begin position="2"/>
        <end position="103"/>
    </location>
</feature>
<dbReference type="InterPro" id="IPR003616">
    <property type="entry name" value="Post-SET_dom"/>
</dbReference>
<evidence type="ECO:0000259" key="3">
    <source>
        <dbReference type="PROSITE" id="PS50280"/>
    </source>
</evidence>
<dbReference type="Proteomes" id="UP000179264">
    <property type="component" value="Unassembled WGS sequence"/>
</dbReference>
<evidence type="ECO:0000313" key="6">
    <source>
        <dbReference type="Proteomes" id="UP000179264"/>
    </source>
</evidence>
<dbReference type="EMBL" id="MHVL01000005">
    <property type="protein sequence ID" value="OHA93944.1"/>
    <property type="molecule type" value="Genomic_DNA"/>
</dbReference>
<comment type="caution">
    <text evidence="5">The sequence shown here is derived from an EMBL/GenBank/DDBJ whole genome shotgun (WGS) entry which is preliminary data.</text>
</comment>
<dbReference type="GO" id="GO:0016740">
    <property type="term" value="F:transferase activity"/>
    <property type="evidence" value="ECO:0007669"/>
    <property type="project" value="UniProtKB-KW"/>
</dbReference>
<dbReference type="PANTHER" id="PTHR12350">
    <property type="entry name" value="HISTONE-LYSINE N-METHYLTRANSFERASE-RELATED"/>
    <property type="match status" value="1"/>
</dbReference>
<accession>A0A1G2T9I8</accession>
<name>A0A1G2T9I8_9BACT</name>
<dbReference type="InterPro" id="IPR046341">
    <property type="entry name" value="SET_dom_sf"/>
</dbReference>
<dbReference type="Gene3D" id="2.170.270.10">
    <property type="entry name" value="SET domain"/>
    <property type="match status" value="1"/>
</dbReference>
<dbReference type="InterPro" id="IPR001214">
    <property type="entry name" value="SET_dom"/>
</dbReference>
<gene>
    <name evidence="5" type="ORF">A2W58_01030</name>
</gene>
<feature type="domain" description="Post-SET" evidence="4">
    <location>
        <begin position="111"/>
        <end position="127"/>
    </location>
</feature>
<sequence>MKHIYHSTSKIDRIGLFAGENIKKDEVIQHIKGEIKLFVPRNKKESLTYPDWIGIGKHRWIDPQYPNEYLNHSCNPNSSIKGKVTMVALKNIKEGEEITIDYSIIEGDDMWKMKCNCGEKNCRKIIRSIQYLPTRTFKKYLPYIPTYFKKVYKTYNGNKNII</sequence>
<keyword evidence="2" id="KW-0949">S-adenosyl-L-methionine</keyword>
<dbReference type="PROSITE" id="PS50280">
    <property type="entry name" value="SET"/>
    <property type="match status" value="1"/>
</dbReference>
<evidence type="ECO:0000256" key="2">
    <source>
        <dbReference type="ARBA" id="ARBA00022691"/>
    </source>
</evidence>
<dbReference type="SUPFAM" id="SSF82199">
    <property type="entry name" value="SET domain"/>
    <property type="match status" value="1"/>
</dbReference>
<protein>
    <recommendedName>
        <fullName evidence="7">SET domain-containing protein</fullName>
    </recommendedName>
</protein>